<dbReference type="AlphaFoldDB" id="A0A285VHQ0"/>
<dbReference type="InterPro" id="IPR036291">
    <property type="entry name" value="NAD(P)-bd_dom_sf"/>
</dbReference>
<dbReference type="Gene3D" id="3.30.470.20">
    <property type="entry name" value="ATP-grasp fold, B domain"/>
    <property type="match status" value="1"/>
</dbReference>
<keyword evidence="4" id="KW-1185">Reference proteome</keyword>
<dbReference type="Proteomes" id="UP000219688">
    <property type="component" value="Unassembled WGS sequence"/>
</dbReference>
<dbReference type="Gene3D" id="3.30.1490.20">
    <property type="entry name" value="ATP-grasp fold, A domain"/>
    <property type="match status" value="1"/>
</dbReference>
<dbReference type="PROSITE" id="PS50975">
    <property type="entry name" value="ATP_GRASP"/>
    <property type="match status" value="1"/>
</dbReference>
<dbReference type="InterPro" id="IPR043938">
    <property type="entry name" value="Ligase_CoA_dom"/>
</dbReference>
<dbReference type="SUPFAM" id="SSF52210">
    <property type="entry name" value="Succinyl-CoA synthetase domains"/>
    <property type="match status" value="2"/>
</dbReference>
<dbReference type="Pfam" id="PF13380">
    <property type="entry name" value="CoA_binding_2"/>
    <property type="match status" value="1"/>
</dbReference>
<evidence type="ECO:0000313" key="3">
    <source>
        <dbReference type="EMBL" id="SOC53634.1"/>
    </source>
</evidence>
<dbReference type="SMART" id="SM00881">
    <property type="entry name" value="CoA_binding"/>
    <property type="match status" value="1"/>
</dbReference>
<dbReference type="GO" id="GO:0005524">
    <property type="term" value="F:ATP binding"/>
    <property type="evidence" value="ECO:0007669"/>
    <property type="project" value="UniProtKB-UniRule"/>
</dbReference>
<protein>
    <submittedName>
        <fullName evidence="3">Acyl-CoA synthetase (NDP forming)</fullName>
    </submittedName>
</protein>
<organism evidence="3 4">
    <name type="scientific">Ornithinimicrobium cerasi</name>
    <dbReference type="NCBI Taxonomy" id="2248773"/>
    <lineage>
        <taxon>Bacteria</taxon>
        <taxon>Bacillati</taxon>
        <taxon>Actinomycetota</taxon>
        <taxon>Actinomycetes</taxon>
        <taxon>Micrococcales</taxon>
        <taxon>Ornithinimicrobiaceae</taxon>
        <taxon>Ornithinimicrobium</taxon>
    </lineage>
</organism>
<evidence type="ECO:0000313" key="4">
    <source>
        <dbReference type="Proteomes" id="UP000219688"/>
    </source>
</evidence>
<dbReference type="InterPro" id="IPR003781">
    <property type="entry name" value="CoA-bd"/>
</dbReference>
<accession>A0A285VHQ0</accession>
<dbReference type="Gene3D" id="3.40.50.720">
    <property type="entry name" value="NAD(P)-binding Rossmann-like Domain"/>
    <property type="match status" value="1"/>
</dbReference>
<keyword evidence="1" id="KW-0547">Nucleotide-binding</keyword>
<dbReference type="Pfam" id="PF13549">
    <property type="entry name" value="ATP-grasp_5"/>
    <property type="match status" value="1"/>
</dbReference>
<dbReference type="PANTHER" id="PTHR42793:SF1">
    <property type="entry name" value="PEPTIDYL-LYSINE N-ACETYLTRANSFERASE PATZ"/>
    <property type="match status" value="1"/>
</dbReference>
<dbReference type="Pfam" id="PF19045">
    <property type="entry name" value="Ligase_CoA_2"/>
    <property type="match status" value="1"/>
</dbReference>
<dbReference type="SUPFAM" id="SSF56059">
    <property type="entry name" value="Glutathione synthetase ATP-binding domain-like"/>
    <property type="match status" value="1"/>
</dbReference>
<feature type="domain" description="ATP-grasp" evidence="2">
    <location>
        <begin position="488"/>
        <end position="686"/>
    </location>
</feature>
<dbReference type="GO" id="GO:0043758">
    <property type="term" value="F:acetate-CoA ligase (ADP-forming) activity"/>
    <property type="evidence" value="ECO:0007669"/>
    <property type="project" value="InterPro"/>
</dbReference>
<dbReference type="Gene3D" id="3.40.50.261">
    <property type="entry name" value="Succinyl-CoA synthetase domains"/>
    <property type="match status" value="2"/>
</dbReference>
<gene>
    <name evidence="3" type="ORF">SAMN05421879_10252</name>
</gene>
<name>A0A285VHQ0_9MICO</name>
<sequence length="690" mass="69270">MSLRPLWDAAGVAVVGASDRPGAVGRLPVEFLRRYGYAGGIYPVRPDGAPVCGLPSSASVVEARRAGPVDLAMVMVAADKVVGAVRDCAAAGVPVVIVCSSGFAETGDAGAALQDEVVETARELGVRVLGPNCIGTVGTGSGQVSSFSPLFSGESTELVAGGLGFVSQSGALGYGAVSLAFQRGLGLGWVVNTGNEADLGAAEVIAAIAREPGCTGILGYAESLADVGALARVVASGVPVALLKAGRSEAGARAAASHTGALAAGDRIVDAALRRAGVVRVDDIEELLDVGDVMSLVPSARGRQVRRVAVVTTSGGSGILAADAIDSQGPHLELAALSQSTLAALEEIVPAFGSTANPVDVTASVMSNPALFDRALGVIAEDEGVDAIVACFCVLTGTDVDDVVSALARVRETSGVPVVVVRTGADHLAPDAGATMRAAGLPAYPTPERGVQALAALSRMAASEHRDRAPARVVDVRMTAGMGEDALKQTLARHGLPVPVGRIALDRDDAVAAVAEAGGRAVLKAVVPGLLHKSDAGGVVLDVTPEGAPEVFDRLLAMGGHVLAEELVPGGVEALVGTTDSPLGRVLTVGVGGVLTEVVADVALRLLPVDRQDVEEMLDETRLARLLAGVRGGGAADRDALVDTVLAVAEVAAGLPPGAELDLNPVTVLARGRGVRILDAALALPEDAGD</sequence>
<dbReference type="InterPro" id="IPR013815">
    <property type="entry name" value="ATP_grasp_subdomain_1"/>
</dbReference>
<dbReference type="Pfam" id="PF13607">
    <property type="entry name" value="Succ_CoA_lig"/>
    <property type="match status" value="1"/>
</dbReference>
<dbReference type="SUPFAM" id="SSF51735">
    <property type="entry name" value="NAD(P)-binding Rossmann-fold domains"/>
    <property type="match status" value="1"/>
</dbReference>
<dbReference type="InterPro" id="IPR011761">
    <property type="entry name" value="ATP-grasp"/>
</dbReference>
<evidence type="ECO:0000256" key="1">
    <source>
        <dbReference type="PROSITE-ProRule" id="PRU00409"/>
    </source>
</evidence>
<keyword evidence="1" id="KW-0067">ATP-binding</keyword>
<dbReference type="InterPro" id="IPR032875">
    <property type="entry name" value="Succ_CoA_lig_flav_dom"/>
</dbReference>
<dbReference type="EMBL" id="OBQK01000002">
    <property type="protein sequence ID" value="SOC53634.1"/>
    <property type="molecule type" value="Genomic_DNA"/>
</dbReference>
<dbReference type="PANTHER" id="PTHR42793">
    <property type="entry name" value="COA BINDING DOMAIN CONTAINING PROTEIN"/>
    <property type="match status" value="1"/>
</dbReference>
<evidence type="ECO:0000259" key="2">
    <source>
        <dbReference type="PROSITE" id="PS50975"/>
    </source>
</evidence>
<reference evidence="4" key="1">
    <citation type="submission" date="2017-08" db="EMBL/GenBank/DDBJ databases">
        <authorList>
            <person name="Varghese N."/>
            <person name="Submissions S."/>
        </authorList>
    </citation>
    <scope>NUCLEOTIDE SEQUENCE [LARGE SCALE GENOMIC DNA]</scope>
    <source>
        <strain evidence="4">USBA17B2</strain>
    </source>
</reference>
<dbReference type="RefSeq" id="WP_220388076.1">
    <property type="nucleotide sequence ID" value="NZ_OBQK01000002.1"/>
</dbReference>
<dbReference type="InterPro" id="IPR016102">
    <property type="entry name" value="Succinyl-CoA_synth-like"/>
</dbReference>
<proteinExistence type="predicted"/>
<dbReference type="GO" id="GO:0046872">
    <property type="term" value="F:metal ion binding"/>
    <property type="evidence" value="ECO:0007669"/>
    <property type="project" value="InterPro"/>
</dbReference>